<dbReference type="Proteomes" id="UP000708208">
    <property type="component" value="Unassembled WGS sequence"/>
</dbReference>
<feature type="domain" description="DUF4806" evidence="1">
    <location>
        <begin position="113"/>
        <end position="197"/>
    </location>
</feature>
<keyword evidence="3" id="KW-1185">Reference proteome</keyword>
<reference evidence="2" key="1">
    <citation type="submission" date="2021-06" db="EMBL/GenBank/DDBJ databases">
        <authorList>
            <person name="Hodson N. C."/>
            <person name="Mongue J. A."/>
            <person name="Jaron S. K."/>
        </authorList>
    </citation>
    <scope>NUCLEOTIDE SEQUENCE</scope>
</reference>
<dbReference type="Pfam" id="PF16064">
    <property type="entry name" value="DUF4806"/>
    <property type="match status" value="1"/>
</dbReference>
<sequence>MFTLGPLNPEASAGTEESIGVQCSQETYDSINEFSQQIAVPHCSYQSFAAPRTTCAPQARTLKPDVSMRDFYEEFQRFQEVIVKELSEIKADVEIIKLNVTKQSRAQTQRCPIELPIKSDEELTAAESIVKTSSSGAQMYNWCAVIGGLNANHHGRRVLSRIFEHEYSIRGINLTGVSKKGANKTAFKNLELAKILIGAIADTHNVSEAEVEINCGIWFRGAGDRKGGRSKRVQQ</sequence>
<name>A0A8J2J6X3_9HEXA</name>
<accession>A0A8J2J6X3</accession>
<dbReference type="OrthoDB" id="7554686at2759"/>
<evidence type="ECO:0000313" key="2">
    <source>
        <dbReference type="EMBL" id="CAG7712734.1"/>
    </source>
</evidence>
<proteinExistence type="predicted"/>
<dbReference type="EMBL" id="CAJVCH010032808">
    <property type="protein sequence ID" value="CAG7712734.1"/>
    <property type="molecule type" value="Genomic_DNA"/>
</dbReference>
<evidence type="ECO:0000313" key="3">
    <source>
        <dbReference type="Proteomes" id="UP000708208"/>
    </source>
</evidence>
<comment type="caution">
    <text evidence="2">The sequence shown here is derived from an EMBL/GenBank/DDBJ whole genome shotgun (WGS) entry which is preliminary data.</text>
</comment>
<evidence type="ECO:0000259" key="1">
    <source>
        <dbReference type="Pfam" id="PF16064"/>
    </source>
</evidence>
<dbReference type="InterPro" id="IPR032071">
    <property type="entry name" value="DUF4806"/>
</dbReference>
<protein>
    <recommendedName>
        <fullName evidence="1">DUF4806 domain-containing protein</fullName>
    </recommendedName>
</protein>
<gene>
    <name evidence="2" type="ORF">AFUS01_LOCUS5171</name>
</gene>
<organism evidence="2 3">
    <name type="scientific">Allacma fusca</name>
    <dbReference type="NCBI Taxonomy" id="39272"/>
    <lineage>
        <taxon>Eukaryota</taxon>
        <taxon>Metazoa</taxon>
        <taxon>Ecdysozoa</taxon>
        <taxon>Arthropoda</taxon>
        <taxon>Hexapoda</taxon>
        <taxon>Collembola</taxon>
        <taxon>Symphypleona</taxon>
        <taxon>Sminthuridae</taxon>
        <taxon>Allacma</taxon>
    </lineage>
</organism>
<dbReference type="AlphaFoldDB" id="A0A8J2J6X3"/>